<name>A0ABY8V6J6_9FLAO</name>
<dbReference type="RefSeq" id="WP_284583309.1">
    <property type="nucleotide sequence ID" value="NZ_CP106831.1"/>
</dbReference>
<sequence>MKKLFFIAAAMLGVVSLSAQEKTTSAQFGIKSSVNMSSFNGKDVKDNDYKVGFSAGLYGHFPLTERFAVQLEVNFARIGGKLKDEVTEVGNTTVKTKNKTTLDYIQVPVMFKYYPGASRFNVEAGPQFGFNMYASNKQQTSIYANNTVYTTEGKQDIKDDIKNFDFGVNFGLGYNVTDNINVGARYYMGLTKITENVNNGTATGADVKNHSFSLGVGYSF</sequence>
<protein>
    <submittedName>
        <fullName evidence="3">PorT family protein</fullName>
    </submittedName>
</protein>
<keyword evidence="4" id="KW-1185">Reference proteome</keyword>
<dbReference type="InterPro" id="IPR025665">
    <property type="entry name" value="Beta-barrel_OMP_2"/>
</dbReference>
<dbReference type="Gene3D" id="2.40.160.20">
    <property type="match status" value="1"/>
</dbReference>
<evidence type="ECO:0000313" key="3">
    <source>
        <dbReference type="EMBL" id="WIH96977.1"/>
    </source>
</evidence>
<evidence type="ECO:0000256" key="1">
    <source>
        <dbReference type="SAM" id="SignalP"/>
    </source>
</evidence>
<keyword evidence="1" id="KW-0732">Signal</keyword>
<dbReference type="SUPFAM" id="SSF56925">
    <property type="entry name" value="OMPA-like"/>
    <property type="match status" value="1"/>
</dbReference>
<dbReference type="InterPro" id="IPR011250">
    <property type="entry name" value="OMP/PagP_B-barrel"/>
</dbReference>
<evidence type="ECO:0000259" key="2">
    <source>
        <dbReference type="Pfam" id="PF13568"/>
    </source>
</evidence>
<feature type="signal peptide" evidence="1">
    <location>
        <begin position="1"/>
        <end position="19"/>
    </location>
</feature>
<feature type="domain" description="Outer membrane protein beta-barrel" evidence="2">
    <location>
        <begin position="19"/>
        <end position="194"/>
    </location>
</feature>
<dbReference type="Pfam" id="PF13568">
    <property type="entry name" value="OMP_b-brl_2"/>
    <property type="match status" value="1"/>
</dbReference>
<reference evidence="3 4" key="1">
    <citation type="submission" date="2022-09" db="EMBL/GenBank/DDBJ databases">
        <title>Whole genome sequencing analysis of tet(X)-positive Empedobacter falsenii YWS9-3.</title>
        <authorList>
            <person name="Chen C."/>
            <person name="Lv Y.-L."/>
        </authorList>
    </citation>
    <scope>NUCLEOTIDE SEQUENCE [LARGE SCALE GENOMIC DNA]</scope>
    <source>
        <strain evidence="3 4">YWS9-3_T</strain>
    </source>
</reference>
<evidence type="ECO:0000313" key="4">
    <source>
        <dbReference type="Proteomes" id="UP001223501"/>
    </source>
</evidence>
<dbReference type="EMBL" id="CP106831">
    <property type="protein sequence ID" value="WIH96977.1"/>
    <property type="molecule type" value="Genomic_DNA"/>
</dbReference>
<accession>A0ABY8V6J6</accession>
<feature type="chain" id="PRO_5046369720" evidence="1">
    <location>
        <begin position="20"/>
        <end position="220"/>
    </location>
</feature>
<organism evidence="3 4">
    <name type="scientific">Empedobacter falsenii</name>
    <dbReference type="NCBI Taxonomy" id="343874"/>
    <lineage>
        <taxon>Bacteria</taxon>
        <taxon>Pseudomonadati</taxon>
        <taxon>Bacteroidota</taxon>
        <taxon>Flavobacteriia</taxon>
        <taxon>Flavobacteriales</taxon>
        <taxon>Weeksellaceae</taxon>
        <taxon>Empedobacter</taxon>
    </lineage>
</organism>
<gene>
    <name evidence="3" type="ORF">OBA43_12080</name>
</gene>
<dbReference type="Proteomes" id="UP001223501">
    <property type="component" value="Chromosome"/>
</dbReference>
<proteinExistence type="predicted"/>